<dbReference type="RefSeq" id="WP_214421030.1">
    <property type="nucleotide sequence ID" value="NZ_CP075546.1"/>
</dbReference>
<dbReference type="AlphaFoldDB" id="A0A8E7B1H4"/>
<protein>
    <submittedName>
        <fullName evidence="4">Tetratricopeptide repeat protein</fullName>
    </submittedName>
</protein>
<dbReference type="PANTHER" id="PTHR44943">
    <property type="entry name" value="CELLULOSE SYNTHASE OPERON PROTEIN C"/>
    <property type="match status" value="1"/>
</dbReference>
<dbReference type="SUPFAM" id="SSF48439">
    <property type="entry name" value="Protein prenylyltransferase"/>
    <property type="match status" value="1"/>
</dbReference>
<gene>
    <name evidence="4" type="ORF">KHC33_07195</name>
</gene>
<feature type="repeat" description="TPR" evidence="3">
    <location>
        <begin position="134"/>
        <end position="167"/>
    </location>
</feature>
<keyword evidence="1" id="KW-0677">Repeat</keyword>
<dbReference type="InterPro" id="IPR019734">
    <property type="entry name" value="TPR_rpt"/>
</dbReference>
<dbReference type="Gene3D" id="1.25.40.10">
    <property type="entry name" value="Tetratricopeptide repeat domain"/>
    <property type="match status" value="1"/>
</dbReference>
<feature type="repeat" description="TPR" evidence="3">
    <location>
        <begin position="236"/>
        <end position="269"/>
    </location>
</feature>
<dbReference type="SUPFAM" id="SSF48452">
    <property type="entry name" value="TPR-like"/>
    <property type="match status" value="1"/>
</dbReference>
<dbReference type="PROSITE" id="PS50293">
    <property type="entry name" value="TPR_REGION"/>
    <property type="match status" value="1"/>
</dbReference>
<evidence type="ECO:0000313" key="4">
    <source>
        <dbReference type="EMBL" id="QVV90259.1"/>
    </source>
</evidence>
<keyword evidence="2 3" id="KW-0802">TPR repeat</keyword>
<dbReference type="InterPro" id="IPR051685">
    <property type="entry name" value="Ycf3/AcsC/BcsC/TPR_MFPF"/>
</dbReference>
<dbReference type="KEGG" id="mrtj:KHC33_07195"/>
<sequence length="425" mass="48526">MLREKPVLIFIICFFLIICSPVSSAGIPFTGNHTFDNLQELIADIPDESTYLTDYQQGINKTLSDISSSLTLGKAALKASNATEAERQFSFVIQKSPSSVPAWKGLFVSLVLQEKYDELFNKTQERINLSPYDDWVWIERGRVEQEKNKIPESLQSFNKALALNSKNVFAHYYSAWSHQGLKQNQNAIKAFEKVKVLSPQYGGVDGNIGFLYLGMNEYEKALPYLENALVWYPDWAEARRSKAMILYHLGEKEEALAAFDEAISLNPEYSNTYLSKAEALRDMERYTEALVPVVTGLSFEKNNTDLLMMKGDILMDLNRFDEAHGIFENVTTIYEMDPDRKNNVFNGLYSWWARGYSKEQLGETVEAKSTYSRALTELEPYMNSQSSGDQWHLKSKILTGLGEYLQAEVAEKKAQELGYNEQYYL</sequence>
<keyword evidence="5" id="KW-1185">Reference proteome</keyword>
<dbReference type="GeneID" id="65096957"/>
<reference evidence="4 5" key="1">
    <citation type="submission" date="2021-05" db="EMBL/GenBank/DDBJ databases">
        <title>A novel Methanospirillum isolate from a pyrite-forming mixed culture.</title>
        <authorList>
            <person name="Bunk B."/>
            <person name="Sproer C."/>
            <person name="Spring S."/>
            <person name="Pester M."/>
        </authorList>
    </citation>
    <scope>NUCLEOTIDE SEQUENCE [LARGE SCALE GENOMIC DNA]</scope>
    <source>
        <strain evidence="4 5">J.3.6.1-F.2.7.3</strain>
    </source>
</reference>
<accession>A0A8E7B1H4</accession>
<proteinExistence type="predicted"/>
<dbReference type="SMART" id="SM00028">
    <property type="entry name" value="TPR"/>
    <property type="match status" value="8"/>
</dbReference>
<evidence type="ECO:0000256" key="2">
    <source>
        <dbReference type="ARBA" id="ARBA00022803"/>
    </source>
</evidence>
<dbReference type="EMBL" id="CP075546">
    <property type="protein sequence ID" value="QVV90259.1"/>
    <property type="molecule type" value="Genomic_DNA"/>
</dbReference>
<organism evidence="4 5">
    <name type="scientific">Methanospirillum purgamenti</name>
    <dbReference type="NCBI Taxonomy" id="2834276"/>
    <lineage>
        <taxon>Archaea</taxon>
        <taxon>Methanobacteriati</taxon>
        <taxon>Methanobacteriota</taxon>
        <taxon>Stenosarchaea group</taxon>
        <taxon>Methanomicrobia</taxon>
        <taxon>Methanomicrobiales</taxon>
        <taxon>Methanospirillaceae</taxon>
        <taxon>Methanospirillum</taxon>
    </lineage>
</organism>
<evidence type="ECO:0000313" key="5">
    <source>
        <dbReference type="Proteomes" id="UP000680656"/>
    </source>
</evidence>
<dbReference type="PROSITE" id="PS50005">
    <property type="entry name" value="TPR"/>
    <property type="match status" value="2"/>
</dbReference>
<dbReference type="InterPro" id="IPR011990">
    <property type="entry name" value="TPR-like_helical_dom_sf"/>
</dbReference>
<dbReference type="PANTHER" id="PTHR44943:SF4">
    <property type="entry name" value="TPR REPEAT-CONTAINING PROTEIN MJ0798"/>
    <property type="match status" value="1"/>
</dbReference>
<dbReference type="Pfam" id="PF13371">
    <property type="entry name" value="TPR_9"/>
    <property type="match status" value="1"/>
</dbReference>
<dbReference type="Pfam" id="PF13174">
    <property type="entry name" value="TPR_6"/>
    <property type="match status" value="1"/>
</dbReference>
<evidence type="ECO:0000256" key="1">
    <source>
        <dbReference type="ARBA" id="ARBA00022737"/>
    </source>
</evidence>
<name>A0A8E7B1H4_9EURY</name>
<dbReference type="Proteomes" id="UP000680656">
    <property type="component" value="Chromosome"/>
</dbReference>
<evidence type="ECO:0000256" key="3">
    <source>
        <dbReference type="PROSITE-ProRule" id="PRU00339"/>
    </source>
</evidence>